<dbReference type="Gene3D" id="1.10.10.10">
    <property type="entry name" value="Winged helix-like DNA-binding domain superfamily/Winged helix DNA-binding domain"/>
    <property type="match status" value="1"/>
</dbReference>
<protein>
    <submittedName>
        <fullName evidence="7">DNA-binding transcriptional LysR family regulator</fullName>
    </submittedName>
</protein>
<dbReference type="RefSeq" id="WP_184256279.1">
    <property type="nucleotide sequence ID" value="NZ_JACHIH010000007.1"/>
</dbReference>
<comment type="function">
    <text evidence="1">NodD regulates the expression of the nodABCFE genes which encode other nodulation proteins. NodD is also a negative regulator of its own expression. Binds flavonoids as inducers.</text>
</comment>
<sequence length="300" mass="33467">MSRRLPPLIPLRAFEAVGRTGSIRAAAEELSVSHSVVSHHLQTLQQQLRVKLVQARGRGIELTPEGIRFQEEIARSFDQIAQATCNLGGAPADRTLKIWCRPGLAERKLMPSLPDLRAKLRDRDIVLCPTNLRPDLTAGEADVEVTSLHHISSDTRLSAELLSRPRVFPIVSPGFLARYPEVTKFESLTRMPLLHEDSTKQWERWLCAVRPGSFDQLCGVRLWNAQLTIQAARLGQGIALSNDALVSEELAAGDLVEPIASNVRLWGYYVLSKASRWRDPAIVVVREWLHDICTAVPQQA</sequence>
<dbReference type="InterPro" id="IPR005119">
    <property type="entry name" value="LysR_subst-bd"/>
</dbReference>
<proteinExistence type="inferred from homology"/>
<keyword evidence="3" id="KW-0805">Transcription regulation</keyword>
<dbReference type="SUPFAM" id="SSF53850">
    <property type="entry name" value="Periplasmic binding protein-like II"/>
    <property type="match status" value="1"/>
</dbReference>
<comment type="similarity">
    <text evidence="2">Belongs to the LysR transcriptional regulatory family.</text>
</comment>
<comment type="caution">
    <text evidence="7">The sequence shown here is derived from an EMBL/GenBank/DDBJ whole genome shotgun (WGS) entry which is preliminary data.</text>
</comment>
<dbReference type="Proteomes" id="UP000542353">
    <property type="component" value="Unassembled WGS sequence"/>
</dbReference>
<evidence type="ECO:0000256" key="2">
    <source>
        <dbReference type="ARBA" id="ARBA00009437"/>
    </source>
</evidence>
<dbReference type="InterPro" id="IPR000847">
    <property type="entry name" value="LysR_HTH_N"/>
</dbReference>
<keyword evidence="5" id="KW-0804">Transcription</keyword>
<evidence type="ECO:0000256" key="5">
    <source>
        <dbReference type="ARBA" id="ARBA00023163"/>
    </source>
</evidence>
<gene>
    <name evidence="7" type="ORF">HNR60_001675</name>
</gene>
<dbReference type="PROSITE" id="PS50931">
    <property type="entry name" value="HTH_LYSR"/>
    <property type="match status" value="1"/>
</dbReference>
<dbReference type="InterPro" id="IPR036390">
    <property type="entry name" value="WH_DNA-bd_sf"/>
</dbReference>
<dbReference type="Gene3D" id="3.40.190.10">
    <property type="entry name" value="Periplasmic binding protein-like II"/>
    <property type="match status" value="2"/>
</dbReference>
<dbReference type="GO" id="GO:0003700">
    <property type="term" value="F:DNA-binding transcription factor activity"/>
    <property type="evidence" value="ECO:0007669"/>
    <property type="project" value="InterPro"/>
</dbReference>
<feature type="domain" description="HTH lysR-type" evidence="6">
    <location>
        <begin position="11"/>
        <end position="63"/>
    </location>
</feature>
<evidence type="ECO:0000256" key="4">
    <source>
        <dbReference type="ARBA" id="ARBA00023125"/>
    </source>
</evidence>
<dbReference type="EMBL" id="JACHIH010000007">
    <property type="protein sequence ID" value="MBB5046926.1"/>
    <property type="molecule type" value="Genomic_DNA"/>
</dbReference>
<dbReference type="AlphaFoldDB" id="A0A7W8DZJ1"/>
<name>A0A7W8DZJ1_9BRAD</name>
<dbReference type="PANTHER" id="PTHR30537:SF79">
    <property type="entry name" value="TRANSCRIPTIONAL REGULATOR-RELATED"/>
    <property type="match status" value="1"/>
</dbReference>
<dbReference type="Pfam" id="PF03466">
    <property type="entry name" value="LysR_substrate"/>
    <property type="match status" value="1"/>
</dbReference>
<dbReference type="InterPro" id="IPR036388">
    <property type="entry name" value="WH-like_DNA-bd_sf"/>
</dbReference>
<reference evidence="7 8" key="1">
    <citation type="submission" date="2020-08" db="EMBL/GenBank/DDBJ databases">
        <title>Genomic Encyclopedia of Type Strains, Phase IV (KMG-IV): sequencing the most valuable type-strain genomes for metagenomic binning, comparative biology and taxonomic classification.</title>
        <authorList>
            <person name="Goeker M."/>
        </authorList>
    </citation>
    <scope>NUCLEOTIDE SEQUENCE [LARGE SCALE GENOMIC DNA]</scope>
    <source>
        <strain evidence="7 8">DSM 12706</strain>
    </source>
</reference>
<evidence type="ECO:0000313" key="8">
    <source>
        <dbReference type="Proteomes" id="UP000542353"/>
    </source>
</evidence>
<dbReference type="SUPFAM" id="SSF46785">
    <property type="entry name" value="Winged helix' DNA-binding domain"/>
    <property type="match status" value="1"/>
</dbReference>
<dbReference type="GO" id="GO:0043565">
    <property type="term" value="F:sequence-specific DNA binding"/>
    <property type="evidence" value="ECO:0007669"/>
    <property type="project" value="TreeGrafter"/>
</dbReference>
<keyword evidence="4 7" id="KW-0238">DNA-binding</keyword>
<evidence type="ECO:0000313" key="7">
    <source>
        <dbReference type="EMBL" id="MBB5046926.1"/>
    </source>
</evidence>
<dbReference type="GO" id="GO:0006351">
    <property type="term" value="P:DNA-templated transcription"/>
    <property type="evidence" value="ECO:0007669"/>
    <property type="project" value="TreeGrafter"/>
</dbReference>
<accession>A0A7W8DZJ1</accession>
<keyword evidence="8" id="KW-1185">Reference proteome</keyword>
<dbReference type="InterPro" id="IPR058163">
    <property type="entry name" value="LysR-type_TF_proteobact-type"/>
</dbReference>
<dbReference type="PANTHER" id="PTHR30537">
    <property type="entry name" value="HTH-TYPE TRANSCRIPTIONAL REGULATOR"/>
    <property type="match status" value="1"/>
</dbReference>
<evidence type="ECO:0000259" key="6">
    <source>
        <dbReference type="PROSITE" id="PS50931"/>
    </source>
</evidence>
<evidence type="ECO:0000256" key="3">
    <source>
        <dbReference type="ARBA" id="ARBA00023015"/>
    </source>
</evidence>
<evidence type="ECO:0000256" key="1">
    <source>
        <dbReference type="ARBA" id="ARBA00003502"/>
    </source>
</evidence>
<organism evidence="7 8">
    <name type="scientific">Rhodopseudomonas rhenobacensis</name>
    <dbReference type="NCBI Taxonomy" id="87461"/>
    <lineage>
        <taxon>Bacteria</taxon>
        <taxon>Pseudomonadati</taxon>
        <taxon>Pseudomonadota</taxon>
        <taxon>Alphaproteobacteria</taxon>
        <taxon>Hyphomicrobiales</taxon>
        <taxon>Nitrobacteraceae</taxon>
        <taxon>Rhodopseudomonas</taxon>
    </lineage>
</organism>
<dbReference type="Pfam" id="PF00126">
    <property type="entry name" value="HTH_1"/>
    <property type="match status" value="1"/>
</dbReference>